<reference evidence="1" key="1">
    <citation type="submission" date="2016-05" db="EMBL/GenBank/DDBJ databases">
        <authorList>
            <person name="Lavstsen T."/>
            <person name="Jespersen J.S."/>
        </authorList>
    </citation>
    <scope>NUCLEOTIDE SEQUENCE</scope>
    <source>
        <tissue evidence="1">Brain</tissue>
    </source>
</reference>
<accession>A0A1A8UHX4</accession>
<reference evidence="1" key="2">
    <citation type="submission" date="2016-06" db="EMBL/GenBank/DDBJ databases">
        <title>The genome of a short-lived fish provides insights into sex chromosome evolution and the genetic control of aging.</title>
        <authorList>
            <person name="Reichwald K."/>
            <person name="Felder M."/>
            <person name="Petzold A."/>
            <person name="Koch P."/>
            <person name="Groth M."/>
            <person name="Platzer M."/>
        </authorList>
    </citation>
    <scope>NUCLEOTIDE SEQUENCE</scope>
    <source>
        <tissue evidence="1">Brain</tissue>
    </source>
</reference>
<feature type="non-terminal residue" evidence="1">
    <location>
        <position position="1"/>
    </location>
</feature>
<sequence length="128" mass="14485">RRNIGAERYCSLLSAHLHPDTEIPITFALWSAEHSKPLQKAGSSLVLTRQNLSCGGSPQRPFNVSCRGYVCCYSPRRPSLCKRACCSDAFTCTDCHILMDRIKRPYQKVPFALHGIMHGLPNIHNRRF</sequence>
<gene>
    <name evidence="1" type="primary">SI:DKEY-27I16.2</name>
</gene>
<organism evidence="1">
    <name type="scientific">Nothobranchius furzeri</name>
    <name type="common">Turquoise killifish</name>
    <dbReference type="NCBI Taxonomy" id="105023"/>
    <lineage>
        <taxon>Eukaryota</taxon>
        <taxon>Metazoa</taxon>
        <taxon>Chordata</taxon>
        <taxon>Craniata</taxon>
        <taxon>Vertebrata</taxon>
        <taxon>Euteleostomi</taxon>
        <taxon>Actinopterygii</taxon>
        <taxon>Neopterygii</taxon>
        <taxon>Teleostei</taxon>
        <taxon>Neoteleostei</taxon>
        <taxon>Acanthomorphata</taxon>
        <taxon>Ovalentaria</taxon>
        <taxon>Atherinomorphae</taxon>
        <taxon>Cyprinodontiformes</taxon>
        <taxon>Nothobranchiidae</taxon>
        <taxon>Nothobranchius</taxon>
    </lineage>
</organism>
<dbReference type="EMBL" id="HAEJ01006739">
    <property type="protein sequence ID" value="SBS47196.1"/>
    <property type="molecule type" value="Transcribed_RNA"/>
</dbReference>
<dbReference type="AlphaFoldDB" id="A0A1A8UHX4"/>
<evidence type="ECO:0000313" key="1">
    <source>
        <dbReference type="EMBL" id="SBS47196.1"/>
    </source>
</evidence>
<name>A0A1A8UHX4_NOTFU</name>
<proteinExistence type="predicted"/>
<dbReference type="EMBL" id="HADY01002941">
    <property type="protein sequence ID" value="SBP41426.1"/>
    <property type="molecule type" value="Transcribed_RNA"/>
</dbReference>
<protein>
    <submittedName>
        <fullName evidence="1">Si:dkey-27i16.2</fullName>
    </submittedName>
</protein>